<comment type="caution">
    <text evidence="1">The sequence shown here is derived from an EMBL/GenBank/DDBJ whole genome shotgun (WGS) entry which is preliminary data.</text>
</comment>
<gene>
    <name evidence="1" type="ORF">TNCV_419591</name>
</gene>
<name>A0A8X6VEQ7_TRICX</name>
<organism evidence="1 2">
    <name type="scientific">Trichonephila clavipes</name>
    <name type="common">Golden silk orbweaver</name>
    <name type="synonym">Nephila clavipes</name>
    <dbReference type="NCBI Taxonomy" id="2585209"/>
    <lineage>
        <taxon>Eukaryota</taxon>
        <taxon>Metazoa</taxon>
        <taxon>Ecdysozoa</taxon>
        <taxon>Arthropoda</taxon>
        <taxon>Chelicerata</taxon>
        <taxon>Arachnida</taxon>
        <taxon>Araneae</taxon>
        <taxon>Araneomorphae</taxon>
        <taxon>Entelegynae</taxon>
        <taxon>Araneoidea</taxon>
        <taxon>Nephilidae</taxon>
        <taxon>Trichonephila</taxon>
    </lineage>
</organism>
<accession>A0A8X6VEQ7</accession>
<evidence type="ECO:0000313" key="1">
    <source>
        <dbReference type="EMBL" id="GFY04704.1"/>
    </source>
</evidence>
<evidence type="ECO:0000313" key="2">
    <source>
        <dbReference type="Proteomes" id="UP000887159"/>
    </source>
</evidence>
<sequence length="139" mass="15772">MEPQFTSPGIPWVFYEQNPSNDISPSLRGDVSWPACSPDLSNPERFSQAPSLQRSLQDLRNNTRAEIDISVDMLEKNSSTTPLSMKGNIEDISSELDNGDYRLHFLDETFKTIALGDIRSHKTSSRCMTTIKYVQERKT</sequence>
<dbReference type="EMBL" id="BMAU01021245">
    <property type="protein sequence ID" value="GFY04704.1"/>
    <property type="molecule type" value="Genomic_DNA"/>
</dbReference>
<keyword evidence="2" id="KW-1185">Reference proteome</keyword>
<protein>
    <submittedName>
        <fullName evidence="1">Uncharacterized protein</fullName>
    </submittedName>
</protein>
<reference evidence="1" key="1">
    <citation type="submission" date="2020-08" db="EMBL/GenBank/DDBJ databases">
        <title>Multicomponent nature underlies the extraordinary mechanical properties of spider dragline silk.</title>
        <authorList>
            <person name="Kono N."/>
            <person name="Nakamura H."/>
            <person name="Mori M."/>
            <person name="Yoshida Y."/>
            <person name="Ohtoshi R."/>
            <person name="Malay A.D."/>
            <person name="Moran D.A.P."/>
            <person name="Tomita M."/>
            <person name="Numata K."/>
            <person name="Arakawa K."/>
        </authorList>
    </citation>
    <scope>NUCLEOTIDE SEQUENCE</scope>
</reference>
<dbReference type="Proteomes" id="UP000887159">
    <property type="component" value="Unassembled WGS sequence"/>
</dbReference>
<dbReference type="AlphaFoldDB" id="A0A8X6VEQ7"/>
<proteinExistence type="predicted"/>